<evidence type="ECO:0000256" key="1">
    <source>
        <dbReference type="SAM" id="Phobius"/>
    </source>
</evidence>
<reference evidence="2 3" key="1">
    <citation type="submission" date="2020-08" db="EMBL/GenBank/DDBJ databases">
        <title>Genome public.</title>
        <authorList>
            <person name="Liu C."/>
            <person name="Sun Q."/>
        </authorList>
    </citation>
    <scope>NUCLEOTIDE SEQUENCE [LARGE SCALE GENOMIC DNA]</scope>
    <source>
        <strain evidence="2 3">M2</strain>
    </source>
</reference>
<evidence type="ECO:0000313" key="2">
    <source>
        <dbReference type="EMBL" id="MBC5695803.1"/>
    </source>
</evidence>
<name>A0ABR7GNA2_9FIRM</name>
<sequence length="163" mass="18970">MILCICALICWIIIVFSLALLLHRKTDKKLSPVLKRLLLCCFSYLVFFYFPHRNMFQNTEPLRIDLASNEKTAQIEDILSKERSNVILETCNRLYVSRSVLKTLFDRSNGAVAYIYFSGRYDNHAKNYIAVKTGDKQTVVKKNGVVYHVWMPVDFLTLLQKPE</sequence>
<dbReference type="EMBL" id="JACOPK010000006">
    <property type="protein sequence ID" value="MBC5695803.1"/>
    <property type="molecule type" value="Genomic_DNA"/>
</dbReference>
<evidence type="ECO:0000313" key="3">
    <source>
        <dbReference type="Proteomes" id="UP000641741"/>
    </source>
</evidence>
<keyword evidence="3" id="KW-1185">Reference proteome</keyword>
<feature type="transmembrane region" description="Helical" evidence="1">
    <location>
        <begin position="33"/>
        <end position="50"/>
    </location>
</feature>
<keyword evidence="1" id="KW-0472">Membrane</keyword>
<evidence type="ECO:0008006" key="4">
    <source>
        <dbReference type="Google" id="ProtNLM"/>
    </source>
</evidence>
<gene>
    <name evidence="2" type="ORF">H8S02_07570</name>
</gene>
<proteinExistence type="predicted"/>
<organism evidence="2 3">
    <name type="scientific">Agathobaculum hominis</name>
    <dbReference type="NCBI Taxonomy" id="2763014"/>
    <lineage>
        <taxon>Bacteria</taxon>
        <taxon>Bacillati</taxon>
        <taxon>Bacillota</taxon>
        <taxon>Clostridia</taxon>
        <taxon>Eubacteriales</taxon>
        <taxon>Butyricicoccaceae</taxon>
        <taxon>Agathobaculum</taxon>
    </lineage>
</organism>
<protein>
    <recommendedName>
        <fullName evidence="4">Transcriptional regulator</fullName>
    </recommendedName>
</protein>
<comment type="caution">
    <text evidence="2">The sequence shown here is derived from an EMBL/GenBank/DDBJ whole genome shotgun (WGS) entry which is preliminary data.</text>
</comment>
<dbReference type="RefSeq" id="WP_186970015.1">
    <property type="nucleotide sequence ID" value="NZ_JACOPK010000006.1"/>
</dbReference>
<dbReference type="Proteomes" id="UP000641741">
    <property type="component" value="Unassembled WGS sequence"/>
</dbReference>
<keyword evidence="1" id="KW-1133">Transmembrane helix</keyword>
<keyword evidence="1" id="KW-0812">Transmembrane</keyword>
<accession>A0ABR7GNA2</accession>